<protein>
    <recommendedName>
        <fullName evidence="4">Porin</fullName>
    </recommendedName>
</protein>
<comment type="caution">
    <text evidence="2">The sequence shown here is derived from an EMBL/GenBank/DDBJ whole genome shotgun (WGS) entry which is preliminary data.</text>
</comment>
<keyword evidence="3" id="KW-1185">Reference proteome</keyword>
<evidence type="ECO:0008006" key="4">
    <source>
        <dbReference type="Google" id="ProtNLM"/>
    </source>
</evidence>
<dbReference type="Proteomes" id="UP000477311">
    <property type="component" value="Unassembled WGS sequence"/>
</dbReference>
<sequence length="444" mass="49452">MKPEVPQGAETRSPSSTGVSEAEVLLNLLEQKGLITAREADQTRQELARRLAAAEPARTETNRIGLRSWVENLDLYGDLRLRFEHRSGQDDSSPGGDHMDRNRWRYRLRAGANLDLTESWRAGIRIETGPGGRSSNVTFGDDSGPWGKDSDRLYLGLLFMQWTPCEWATFTAGRQENPFVTTVLAWDHDLAPEGLSQSFRYRTGSVEWFATFGQFLYDDANPDNPFGNGPSWADAYLFGQQLGIRWTPHKHWKLTVAPLLTFYTGAGDSFRTDFTGLTAAGSTGINDLCILETPVEVAWSGWVVPVRLFGDFAVNLSGSERARAAGQPAHDDEIYAWLAGVELGSARKKGGWSLRALYMESGLFALDPNLVDSDLFDSRLNLRGVALQGSYALTDFLSLSLTYARAERKEKALPTGFTGDLRDASRTAWLDQYQLFQADLNLRF</sequence>
<feature type="compositionally biased region" description="Polar residues" evidence="1">
    <location>
        <begin position="10"/>
        <end position="19"/>
    </location>
</feature>
<evidence type="ECO:0000313" key="3">
    <source>
        <dbReference type="Proteomes" id="UP000477311"/>
    </source>
</evidence>
<name>A0A6M1RT04_9BACT</name>
<dbReference type="AlphaFoldDB" id="A0A6M1RT04"/>
<proteinExistence type="predicted"/>
<dbReference type="InterPro" id="IPR023614">
    <property type="entry name" value="Porin_dom_sf"/>
</dbReference>
<evidence type="ECO:0000256" key="1">
    <source>
        <dbReference type="SAM" id="MobiDB-lite"/>
    </source>
</evidence>
<organism evidence="2 3">
    <name type="scientific">Limisphaera ngatamarikiensis</name>
    <dbReference type="NCBI Taxonomy" id="1324935"/>
    <lineage>
        <taxon>Bacteria</taxon>
        <taxon>Pseudomonadati</taxon>
        <taxon>Verrucomicrobiota</taxon>
        <taxon>Verrucomicrobiia</taxon>
        <taxon>Limisphaerales</taxon>
        <taxon>Limisphaeraceae</taxon>
        <taxon>Limisphaera</taxon>
    </lineage>
</organism>
<dbReference type="RefSeq" id="WP_165107986.1">
    <property type="nucleotide sequence ID" value="NZ_JAAKYA010000071.1"/>
</dbReference>
<reference evidence="2 3" key="1">
    <citation type="submission" date="2020-02" db="EMBL/GenBank/DDBJ databases">
        <title>Draft genome sequence of Limisphaera ngatamarikiensis NGM72.4T, a thermophilic Verrucomicrobia grouped in subdivision 3.</title>
        <authorList>
            <person name="Carere C.R."/>
            <person name="Steen J."/>
            <person name="Hugenholtz P."/>
            <person name="Stott M.B."/>
        </authorList>
    </citation>
    <scope>NUCLEOTIDE SEQUENCE [LARGE SCALE GENOMIC DNA]</scope>
    <source>
        <strain evidence="2 3">NGM72.4</strain>
    </source>
</reference>
<dbReference type="EMBL" id="JAAKYA010000071">
    <property type="protein sequence ID" value="NGO39765.1"/>
    <property type="molecule type" value="Genomic_DNA"/>
</dbReference>
<dbReference type="SUPFAM" id="SSF56935">
    <property type="entry name" value="Porins"/>
    <property type="match status" value="1"/>
</dbReference>
<dbReference type="InterPro" id="IPR032638">
    <property type="entry name" value="Porin_5"/>
</dbReference>
<gene>
    <name evidence="2" type="ORF">G4L39_10215</name>
</gene>
<evidence type="ECO:0000313" key="2">
    <source>
        <dbReference type="EMBL" id="NGO39765.1"/>
    </source>
</evidence>
<feature type="region of interest" description="Disordered" evidence="1">
    <location>
        <begin position="1"/>
        <end position="20"/>
    </location>
</feature>
<accession>A0A6M1RT04</accession>
<dbReference type="Pfam" id="PF16930">
    <property type="entry name" value="Porin_5"/>
    <property type="match status" value="1"/>
</dbReference>
<dbReference type="Gene3D" id="2.40.160.10">
    <property type="entry name" value="Porin"/>
    <property type="match status" value="1"/>
</dbReference>